<reference evidence="1 2" key="2">
    <citation type="journal article" date="2010" name="Stand. Genomic Sci.">
        <title>Complete genome sequence of Chitinophaga pinensis type strain (UQM 2034).</title>
        <authorList>
            <person name="Glavina Del Rio T."/>
            <person name="Abt B."/>
            <person name="Spring S."/>
            <person name="Lapidus A."/>
            <person name="Nolan M."/>
            <person name="Tice H."/>
            <person name="Copeland A."/>
            <person name="Cheng J.F."/>
            <person name="Chen F."/>
            <person name="Bruce D."/>
            <person name="Goodwin L."/>
            <person name="Pitluck S."/>
            <person name="Ivanova N."/>
            <person name="Mavromatis K."/>
            <person name="Mikhailova N."/>
            <person name="Pati A."/>
            <person name="Chen A."/>
            <person name="Palaniappan K."/>
            <person name="Land M."/>
            <person name="Hauser L."/>
            <person name="Chang Y.J."/>
            <person name="Jeffries C.D."/>
            <person name="Chain P."/>
            <person name="Saunders E."/>
            <person name="Detter J.C."/>
            <person name="Brettin T."/>
            <person name="Rohde M."/>
            <person name="Goker M."/>
            <person name="Bristow J."/>
            <person name="Eisen J.A."/>
            <person name="Markowitz V."/>
            <person name="Hugenholtz P."/>
            <person name="Kyrpides N.C."/>
            <person name="Klenk H.P."/>
            <person name="Lucas S."/>
        </authorList>
    </citation>
    <scope>NUCLEOTIDE SEQUENCE [LARGE SCALE GENOMIC DNA]</scope>
    <source>
        <strain evidence="2">ATCC 43595 / DSM 2588 / LMG 13176 / NBRC 15968 / NCIMB 11800 / UQM 2034</strain>
    </source>
</reference>
<gene>
    <name evidence="1" type="ordered locus">Cpin_3802</name>
</gene>
<evidence type="ECO:0000313" key="1">
    <source>
        <dbReference type="EMBL" id="ACU61264.1"/>
    </source>
</evidence>
<accession>A0A979GVB4</accession>
<reference evidence="2" key="1">
    <citation type="submission" date="2009-08" db="EMBL/GenBank/DDBJ databases">
        <title>The complete genome of Chitinophaga pinensis DSM 2588.</title>
        <authorList>
            <consortium name="US DOE Joint Genome Institute (JGI-PGF)"/>
            <person name="Lucas S."/>
            <person name="Copeland A."/>
            <person name="Lapidus A."/>
            <person name="Glavina del Rio T."/>
            <person name="Dalin E."/>
            <person name="Tice H."/>
            <person name="Bruce D."/>
            <person name="Goodwin L."/>
            <person name="Pitluck S."/>
            <person name="Kyrpides N."/>
            <person name="Mavromatis K."/>
            <person name="Ivanova N."/>
            <person name="Mikhailova N."/>
            <person name="Sims D."/>
            <person name="Meinche L."/>
            <person name="Brettin T."/>
            <person name="Detter J.C."/>
            <person name="Han C."/>
            <person name="Larimer F."/>
            <person name="Land M."/>
            <person name="Hauser L."/>
            <person name="Markowitz V."/>
            <person name="Cheng J.-F."/>
            <person name="Hugenholtz P."/>
            <person name="Woyke T."/>
            <person name="Wu D."/>
            <person name="Spring S."/>
            <person name="Klenk H.-P."/>
            <person name="Eisen J.A."/>
        </authorList>
    </citation>
    <scope>NUCLEOTIDE SEQUENCE [LARGE SCALE GENOMIC DNA]</scope>
    <source>
        <strain evidence="2">ATCC 43595 / DSM 2588 / LMG 13176 / NBRC 15968 / NCIMB 11800 / UQM 2034</strain>
    </source>
</reference>
<dbReference type="OrthoDB" id="640239at2"/>
<proteinExistence type="predicted"/>
<dbReference type="Proteomes" id="UP000002215">
    <property type="component" value="Chromosome"/>
</dbReference>
<dbReference type="KEGG" id="cpi:Cpin_3802"/>
<name>A0A979GVB4_CHIPD</name>
<protein>
    <submittedName>
        <fullName evidence="1">Uncharacterized protein</fullName>
    </submittedName>
</protein>
<dbReference type="EMBL" id="CP001699">
    <property type="protein sequence ID" value="ACU61264.1"/>
    <property type="molecule type" value="Genomic_DNA"/>
</dbReference>
<organism evidence="1 2">
    <name type="scientific">Chitinophaga pinensis (strain ATCC 43595 / DSM 2588 / LMG 13176 / NBRC 15968 / NCIMB 11800 / UQM 2034)</name>
    <dbReference type="NCBI Taxonomy" id="485918"/>
    <lineage>
        <taxon>Bacteria</taxon>
        <taxon>Pseudomonadati</taxon>
        <taxon>Bacteroidota</taxon>
        <taxon>Chitinophagia</taxon>
        <taxon>Chitinophagales</taxon>
        <taxon>Chitinophagaceae</taxon>
        <taxon>Chitinophaga</taxon>
    </lineage>
</organism>
<dbReference type="AlphaFoldDB" id="A0A979GVB4"/>
<dbReference type="RefSeq" id="WP_012791437.1">
    <property type="nucleotide sequence ID" value="NC_013132.1"/>
</dbReference>
<evidence type="ECO:0000313" key="2">
    <source>
        <dbReference type="Proteomes" id="UP000002215"/>
    </source>
</evidence>
<sequence length="456" mass="52653">MKQMNETLNDQIARLNDNEDADGLIQLIQQLPPDQLQTHKTDLSDACESVFYIWLTDLQLGKIRQEDQASVITMLTALIQALEIVQPDTSHHLMSASLYEHLSDQQTAPAEKLVYIQQAIDEYTAGLQQHTMPLMQARLAGALLDRMEYTQDYKEKDLSDILQLFEAAFTSYDELILTYFLHGSFRLLSFQSDNNNNWHQRFLTSLETSLNAFAATDAFVCLEYVNALRRLLENQLYHISADYQALLNTKIITLLAQLKDYETKNEQRLNYLGQAFENVAERIAEPAARLAFYHAALAFFTQGQQINPAAWTFPVYATNVLMEMARIEPPEKVIPLFEQGKALFAFTYRYDSNFTLMHYWGKYLLEYAKQAYNFQAPDILKEAEEKLLAAKQMGNGYYDQPYRGLAKVALKLGNKQQCLDILAECKKVFTTDYHEYEHSFVLADEDFKEIWPDLNH</sequence>